<dbReference type="AlphaFoldDB" id="A0A7C8NVR6"/>
<dbReference type="Proteomes" id="UP000480548">
    <property type="component" value="Unassembled WGS sequence"/>
</dbReference>
<sequence length="71" mass="7756">MAQAEEASNEKGAKMQEERLGRTRESKIGCVRVAFTMGPKDFDDGSEGVQGEHEAYLDSSLCHSSQTGYIT</sequence>
<name>A0A7C8NVR6_ORBOL</name>
<feature type="compositionally biased region" description="Basic and acidic residues" evidence="1">
    <location>
        <begin position="8"/>
        <end position="23"/>
    </location>
</feature>
<evidence type="ECO:0000256" key="1">
    <source>
        <dbReference type="SAM" id="MobiDB-lite"/>
    </source>
</evidence>
<organism evidence="2 3">
    <name type="scientific">Orbilia oligospora</name>
    <name type="common">Nematode-trapping fungus</name>
    <name type="synonym">Arthrobotrys oligospora</name>
    <dbReference type="NCBI Taxonomy" id="2813651"/>
    <lineage>
        <taxon>Eukaryota</taxon>
        <taxon>Fungi</taxon>
        <taxon>Dikarya</taxon>
        <taxon>Ascomycota</taxon>
        <taxon>Pezizomycotina</taxon>
        <taxon>Orbiliomycetes</taxon>
        <taxon>Orbiliales</taxon>
        <taxon>Orbiliaceae</taxon>
        <taxon>Orbilia</taxon>
    </lineage>
</organism>
<proteinExistence type="predicted"/>
<reference evidence="2 3" key="1">
    <citation type="submission" date="2019-06" db="EMBL/GenBank/DDBJ databases">
        <authorList>
            <person name="Palmer J.M."/>
        </authorList>
    </citation>
    <scope>NUCLEOTIDE SEQUENCE [LARGE SCALE GENOMIC DNA]</scope>
    <source>
        <strain evidence="2 3">TWF703</strain>
    </source>
</reference>
<protein>
    <submittedName>
        <fullName evidence="2">Uncharacterized protein</fullName>
    </submittedName>
</protein>
<accession>A0A7C8NVR6</accession>
<comment type="caution">
    <text evidence="2">The sequence shown here is derived from an EMBL/GenBank/DDBJ whole genome shotgun (WGS) entry which is preliminary data.</text>
</comment>
<dbReference type="EMBL" id="WIQZ01000031">
    <property type="protein sequence ID" value="KAF3135795.1"/>
    <property type="molecule type" value="Genomic_DNA"/>
</dbReference>
<gene>
    <name evidence="2" type="ORF">TWF703_005890</name>
</gene>
<feature type="region of interest" description="Disordered" evidence="1">
    <location>
        <begin position="1"/>
        <end position="23"/>
    </location>
</feature>
<evidence type="ECO:0000313" key="3">
    <source>
        <dbReference type="Proteomes" id="UP000480548"/>
    </source>
</evidence>
<evidence type="ECO:0000313" key="2">
    <source>
        <dbReference type="EMBL" id="KAF3135795.1"/>
    </source>
</evidence>